<reference evidence="2" key="1">
    <citation type="submission" date="2020-11" db="EMBL/GenBank/DDBJ databases">
        <title>Gallus gallus (Chicken) genome, bGalGal1, GRCg7b, maternal haplotype autosomes + Z &amp; W.</title>
        <authorList>
            <person name="Warren W."/>
            <person name="Formenti G."/>
            <person name="Fedrigo O."/>
            <person name="Haase B."/>
            <person name="Mountcastle J."/>
            <person name="Balacco J."/>
            <person name="Tracey A."/>
            <person name="Schneider V."/>
            <person name="Okimoto R."/>
            <person name="Cheng H."/>
            <person name="Hawken R."/>
            <person name="Howe K."/>
            <person name="Jarvis E.D."/>
        </authorList>
    </citation>
    <scope>NUCLEOTIDE SEQUENCE [LARGE SCALE GENOMIC DNA]</scope>
    <source>
        <strain evidence="2">Broiler</strain>
    </source>
</reference>
<dbReference type="GO" id="GO:0009408">
    <property type="term" value="P:response to heat"/>
    <property type="evidence" value="ECO:0007669"/>
    <property type="project" value="Ensembl"/>
</dbReference>
<dbReference type="GO" id="GO:0005886">
    <property type="term" value="C:plasma membrane"/>
    <property type="evidence" value="ECO:0007669"/>
    <property type="project" value="Ensembl"/>
</dbReference>
<proteinExistence type="evidence at protein level"/>
<dbReference type="GO" id="GO:0005739">
    <property type="term" value="C:mitochondrion"/>
    <property type="evidence" value="ECO:0000318"/>
    <property type="project" value="GO_Central"/>
</dbReference>
<dbReference type="GO" id="GO:0001895">
    <property type="term" value="P:retina homeostasis"/>
    <property type="evidence" value="ECO:0007669"/>
    <property type="project" value="Ensembl"/>
</dbReference>
<dbReference type="GO" id="GO:0060052">
    <property type="term" value="P:neurofilament cytoskeleton organization"/>
    <property type="evidence" value="ECO:0007669"/>
    <property type="project" value="Ensembl"/>
</dbReference>
<dbReference type="GeneTree" id="ENSGT00940000155551"/>
<dbReference type="GO" id="GO:0008340">
    <property type="term" value="P:determination of adult lifespan"/>
    <property type="evidence" value="ECO:0007669"/>
    <property type="project" value="Ensembl"/>
</dbReference>
<dbReference type="GO" id="GO:0019430">
    <property type="term" value="P:removal of superoxide radicals"/>
    <property type="evidence" value="ECO:0000318"/>
    <property type="project" value="GO_Central"/>
</dbReference>
<dbReference type="GO" id="GO:0099610">
    <property type="term" value="P:action potential initiation"/>
    <property type="evidence" value="ECO:0007669"/>
    <property type="project" value="Ensembl"/>
</dbReference>
<dbReference type="GO" id="GO:0032287">
    <property type="term" value="P:peripheral nervous system myelin maintenance"/>
    <property type="evidence" value="ECO:0007669"/>
    <property type="project" value="Ensembl"/>
</dbReference>
<dbReference type="GO" id="GO:0008089">
    <property type="term" value="P:anterograde axonal transport"/>
    <property type="evidence" value="ECO:0007669"/>
    <property type="project" value="Ensembl"/>
</dbReference>
<dbReference type="Proteomes" id="UP000000539">
    <property type="component" value="Chromosome 1"/>
</dbReference>
<dbReference type="GO" id="GO:0042803">
    <property type="term" value="F:protein homodimerization activity"/>
    <property type="evidence" value="ECO:0007669"/>
    <property type="project" value="Ensembl"/>
</dbReference>
<dbReference type="GO" id="GO:0008090">
    <property type="term" value="P:retrograde axonal transport"/>
    <property type="evidence" value="ECO:0007669"/>
    <property type="project" value="Ensembl"/>
</dbReference>
<dbReference type="GO" id="GO:0050728">
    <property type="term" value="P:negative regulation of inflammatory response"/>
    <property type="evidence" value="ECO:0007669"/>
    <property type="project" value="Ensembl"/>
</dbReference>
<dbReference type="GO" id="GO:0060047">
    <property type="term" value="P:heart contraction"/>
    <property type="evidence" value="ECO:0007669"/>
    <property type="project" value="Ensembl"/>
</dbReference>
<reference evidence="2" key="3">
    <citation type="submission" date="2025-09" db="UniProtKB">
        <authorList>
            <consortium name="Ensembl"/>
        </authorList>
    </citation>
    <scope>IDENTIFICATION</scope>
    <source>
        <strain evidence="2">broiler</strain>
    </source>
</reference>
<dbReference type="GO" id="GO:0043524">
    <property type="term" value="P:negative regulation of neuron apoptotic process"/>
    <property type="evidence" value="ECO:0007669"/>
    <property type="project" value="Ensembl"/>
</dbReference>
<dbReference type="GO" id="GO:1902177">
    <property type="term" value="P:positive regulation of oxidative stress-induced intrinsic apoptotic signaling pathway"/>
    <property type="evidence" value="ECO:0007669"/>
    <property type="project" value="Ensembl"/>
</dbReference>
<dbReference type="InterPro" id="IPR001424">
    <property type="entry name" value="SOD_Cu_Zn_dom"/>
</dbReference>
<dbReference type="GO" id="GO:0035234">
    <property type="term" value="P:ectopic germ cell programmed cell death"/>
    <property type="evidence" value="ECO:0007669"/>
    <property type="project" value="Ensembl"/>
</dbReference>
<dbReference type="GO" id="GO:2000242">
    <property type="term" value="P:negative regulation of reproductive process"/>
    <property type="evidence" value="ECO:0007669"/>
    <property type="project" value="Ensembl"/>
</dbReference>
<reference evidence="2" key="2">
    <citation type="submission" date="2025-08" db="UniProtKB">
        <authorList>
            <consortium name="Ensembl"/>
        </authorList>
    </citation>
    <scope>IDENTIFICATION</scope>
    <source>
        <strain evidence="2">broiler</strain>
    </source>
</reference>
<dbReference type="GO" id="GO:0046716">
    <property type="term" value="P:muscle cell cellular homeostasis"/>
    <property type="evidence" value="ECO:0007669"/>
    <property type="project" value="Ensembl"/>
</dbReference>
<dbReference type="GO" id="GO:0032930">
    <property type="term" value="P:positive regulation of superoxide anion generation"/>
    <property type="evidence" value="ECO:0007669"/>
    <property type="project" value="Ensembl"/>
</dbReference>
<dbReference type="GO" id="GO:0051093">
    <property type="term" value="P:negative regulation of developmental process"/>
    <property type="evidence" value="ECO:0007669"/>
    <property type="project" value="Ensembl"/>
</dbReference>
<dbReference type="InterPro" id="IPR018152">
    <property type="entry name" value="SOD_Cu/Zn_BS"/>
</dbReference>
<dbReference type="GO" id="GO:0009410">
    <property type="term" value="P:response to xenobiotic stimulus"/>
    <property type="evidence" value="ECO:0007669"/>
    <property type="project" value="Ensembl"/>
</dbReference>
<dbReference type="GO" id="GO:0007626">
    <property type="term" value="P:locomotory behavior"/>
    <property type="evidence" value="ECO:0007669"/>
    <property type="project" value="Ensembl"/>
</dbReference>
<dbReference type="GO" id="GO:1904115">
    <property type="term" value="C:axon cytoplasm"/>
    <property type="evidence" value="ECO:0007669"/>
    <property type="project" value="GOC"/>
</dbReference>
<dbReference type="GO" id="GO:0005507">
    <property type="term" value="F:copper ion binding"/>
    <property type="evidence" value="ECO:0000318"/>
    <property type="project" value="GO_Central"/>
</dbReference>
<evidence type="ECO:0007829" key="4">
    <source>
        <dbReference type="PeptideAtlas" id="A0A8V0YJA6"/>
    </source>
</evidence>
<dbReference type="GO" id="GO:0007605">
    <property type="term" value="P:sensory perception of sound"/>
    <property type="evidence" value="ECO:0007669"/>
    <property type="project" value="Ensembl"/>
</dbReference>
<dbReference type="GO" id="GO:0005654">
    <property type="term" value="C:nucleoplasm"/>
    <property type="evidence" value="ECO:0007669"/>
    <property type="project" value="Ensembl"/>
</dbReference>
<dbReference type="GO" id="GO:0051087">
    <property type="term" value="F:protein-folding chaperone binding"/>
    <property type="evidence" value="ECO:0007669"/>
    <property type="project" value="Ensembl"/>
</dbReference>
<dbReference type="Ensembl" id="ENSGALT00010028107.1">
    <property type="protein sequence ID" value="ENSGALP00010016122.1"/>
    <property type="gene ID" value="ENSGALG00010011746.1"/>
</dbReference>
<dbReference type="OrthoDB" id="2015551at2759"/>
<dbReference type="GO" id="GO:0050766">
    <property type="term" value="P:positive regulation of phagocytosis"/>
    <property type="evidence" value="ECO:0007669"/>
    <property type="project" value="Ensembl"/>
</dbReference>
<dbReference type="GO" id="GO:0040014">
    <property type="term" value="P:regulation of multicellular organism growth"/>
    <property type="evidence" value="ECO:0007669"/>
    <property type="project" value="Ensembl"/>
</dbReference>
<dbReference type="GO" id="GO:0031410">
    <property type="term" value="C:cytoplasmic vesicle"/>
    <property type="evidence" value="ECO:0007669"/>
    <property type="project" value="Ensembl"/>
</dbReference>
<dbReference type="GO" id="GO:0030346">
    <property type="term" value="F:protein phosphatase 2B binding"/>
    <property type="evidence" value="ECO:0007669"/>
    <property type="project" value="Ensembl"/>
</dbReference>
<dbReference type="GO" id="GO:0043025">
    <property type="term" value="C:neuronal cell body"/>
    <property type="evidence" value="ECO:0007669"/>
    <property type="project" value="Ensembl"/>
</dbReference>
<evidence type="ECO:0000313" key="2">
    <source>
        <dbReference type="Ensembl" id="ENSGALP00010016122.1"/>
    </source>
</evidence>
<dbReference type="GO" id="GO:0006749">
    <property type="term" value="P:glutathione metabolic process"/>
    <property type="evidence" value="ECO:0007669"/>
    <property type="project" value="Ensembl"/>
</dbReference>
<dbReference type="GO" id="GO:0042542">
    <property type="term" value="P:response to hydrogen peroxide"/>
    <property type="evidence" value="ECO:0007669"/>
    <property type="project" value="Ensembl"/>
</dbReference>
<dbReference type="GO" id="GO:0007283">
    <property type="term" value="P:spermatogenesis"/>
    <property type="evidence" value="ECO:0007669"/>
    <property type="project" value="Ensembl"/>
</dbReference>
<gene>
    <name evidence="2" type="primary">SOD1</name>
</gene>
<dbReference type="GO" id="GO:0032839">
    <property type="term" value="C:dendrite cytoplasm"/>
    <property type="evidence" value="ECO:0007669"/>
    <property type="project" value="Ensembl"/>
</dbReference>
<dbReference type="Pfam" id="PF00080">
    <property type="entry name" value="Sod_Cu"/>
    <property type="match status" value="1"/>
</dbReference>
<dbReference type="GO" id="GO:0008270">
    <property type="term" value="F:zinc ion binding"/>
    <property type="evidence" value="ECO:0007669"/>
    <property type="project" value="Ensembl"/>
</dbReference>
<dbReference type="GO" id="GO:0060087">
    <property type="term" value="P:relaxation of vascular associated smooth muscle"/>
    <property type="evidence" value="ECO:0007669"/>
    <property type="project" value="Ensembl"/>
</dbReference>
<dbReference type="GO" id="GO:0005777">
    <property type="term" value="C:peroxisome"/>
    <property type="evidence" value="ECO:0000318"/>
    <property type="project" value="GO_Central"/>
</dbReference>
<name>A0A8V0YJA6_CHICK</name>
<dbReference type="GO" id="GO:0005634">
    <property type="term" value="C:nucleus"/>
    <property type="evidence" value="ECO:0000318"/>
    <property type="project" value="GO_Central"/>
</dbReference>
<dbReference type="GO" id="GO:0042554">
    <property type="term" value="P:superoxide anion generation"/>
    <property type="evidence" value="ECO:0007669"/>
    <property type="project" value="Ensembl"/>
</dbReference>
<keyword evidence="3" id="KW-1185">Reference proteome</keyword>
<dbReference type="SUPFAM" id="SSF49329">
    <property type="entry name" value="Cu,Zn superoxide dismutase-like"/>
    <property type="match status" value="1"/>
</dbReference>
<keyword evidence="4" id="KW-1267">Proteomics identification</keyword>
<dbReference type="GO" id="GO:0001541">
    <property type="term" value="P:ovarian follicle development"/>
    <property type="evidence" value="ECO:0007669"/>
    <property type="project" value="Ensembl"/>
</dbReference>
<dbReference type="GO" id="GO:0048678">
    <property type="term" value="P:response to axon injury"/>
    <property type="evidence" value="ECO:0007669"/>
    <property type="project" value="Ensembl"/>
</dbReference>
<dbReference type="PROSITE" id="PS00087">
    <property type="entry name" value="SOD_CU_ZN_1"/>
    <property type="match status" value="1"/>
</dbReference>
<dbReference type="GO" id="GO:0006915">
    <property type="term" value="P:apoptotic process"/>
    <property type="evidence" value="ECO:0007669"/>
    <property type="project" value="Ensembl"/>
</dbReference>
<dbReference type="Gene3D" id="2.60.40.200">
    <property type="entry name" value="Superoxide dismutase, copper/zinc binding domain"/>
    <property type="match status" value="1"/>
</dbReference>
<dbReference type="GO" id="GO:0051881">
    <property type="term" value="P:regulation of mitochondrial membrane potential"/>
    <property type="evidence" value="ECO:0007669"/>
    <property type="project" value="Ensembl"/>
</dbReference>
<evidence type="ECO:0000259" key="1">
    <source>
        <dbReference type="Pfam" id="PF00080"/>
    </source>
</evidence>
<dbReference type="PRINTS" id="PR00068">
    <property type="entry name" value="CUZNDISMTASE"/>
</dbReference>
<dbReference type="AlphaFoldDB" id="A0A8V0YJA6"/>
<dbReference type="GO" id="GO:0043410">
    <property type="term" value="P:positive regulation of MAPK cascade"/>
    <property type="evidence" value="ECO:0007669"/>
    <property type="project" value="Ensembl"/>
</dbReference>
<dbReference type="GO" id="GO:0019228">
    <property type="term" value="P:neuronal action potential"/>
    <property type="evidence" value="ECO:0007669"/>
    <property type="project" value="Ensembl"/>
</dbReference>
<dbReference type="GO" id="GO:0010467">
    <property type="term" value="P:gene expression"/>
    <property type="evidence" value="ECO:0007669"/>
    <property type="project" value="Ensembl"/>
</dbReference>
<dbReference type="GO" id="GO:0031267">
    <property type="term" value="F:small GTPase binding"/>
    <property type="evidence" value="ECO:0007669"/>
    <property type="project" value="Ensembl"/>
</dbReference>
<dbReference type="PANTHER" id="PTHR10003">
    <property type="entry name" value="SUPEROXIDE DISMUTASE CU-ZN -RELATED"/>
    <property type="match status" value="1"/>
</dbReference>
<dbReference type="GO" id="GO:0060088">
    <property type="term" value="P:auditory receptor cell stereocilium organization"/>
    <property type="evidence" value="ECO:0007669"/>
    <property type="project" value="Ensembl"/>
</dbReference>
<dbReference type="FunCoup" id="A0A8V0YJA6">
    <property type="interactions" value="1998"/>
</dbReference>
<accession>A0A8V0YJA6</accession>
<protein>
    <submittedName>
        <fullName evidence="2">Superoxide dismutase 1, soluble</fullName>
    </submittedName>
</protein>
<dbReference type="GO" id="GO:0006879">
    <property type="term" value="P:intracellular iron ion homeostasis"/>
    <property type="evidence" value="ECO:0007669"/>
    <property type="project" value="Ensembl"/>
</dbReference>
<dbReference type="GO" id="GO:0008217">
    <property type="term" value="P:regulation of blood pressure"/>
    <property type="evidence" value="ECO:0007669"/>
    <property type="project" value="Ensembl"/>
</dbReference>
<sequence>MATLKAVCVMKGDGPVEGVIHFQQQGSGPVKVTGKITGLSDGDHGFHVHEFGDNTNGCTSAGAHFNPEGKQHGGPKDADRHVGDLGNVTAKGGVAEVEIEDSVISLTGPHCIIGRTMKRSSSATEQLWKSTDGRKQLPSLREKKKTTFKAEHTYSKEKKMKYAQDSYNFSTTLSERNEVQWNAWRSLSLAFGAWADQKTDSARTCWGSGCSASHGGL</sequence>
<feature type="domain" description="Superoxide dismutase copper/zinc binding" evidence="1">
    <location>
        <begin position="16"/>
        <end position="117"/>
    </location>
</feature>
<dbReference type="GO" id="GO:0004784">
    <property type="term" value="F:superoxide dismutase activity"/>
    <property type="evidence" value="ECO:0000318"/>
    <property type="project" value="GO_Central"/>
</dbReference>
<dbReference type="GO" id="GO:0045471">
    <property type="term" value="P:response to ethanol"/>
    <property type="evidence" value="ECO:0007669"/>
    <property type="project" value="Ensembl"/>
</dbReference>
<dbReference type="CDD" id="cd00305">
    <property type="entry name" value="Cu-Zn_Superoxide_Dismutase"/>
    <property type="match status" value="1"/>
</dbReference>
<dbReference type="GO" id="GO:0005615">
    <property type="term" value="C:extracellular space"/>
    <property type="evidence" value="ECO:0007669"/>
    <property type="project" value="Ensembl"/>
</dbReference>
<dbReference type="GO" id="GO:0032991">
    <property type="term" value="C:protein-containing complex"/>
    <property type="evidence" value="ECO:0007669"/>
    <property type="project" value="Ensembl"/>
</dbReference>
<evidence type="ECO:0000313" key="3">
    <source>
        <dbReference type="Proteomes" id="UP000000539"/>
    </source>
</evidence>
<dbReference type="GO" id="GO:0002262">
    <property type="term" value="P:myeloid cell homeostasis"/>
    <property type="evidence" value="ECO:0007669"/>
    <property type="project" value="Ensembl"/>
</dbReference>
<dbReference type="InterPro" id="IPR024134">
    <property type="entry name" value="SOD_Cu/Zn_/chaperone"/>
</dbReference>
<organism evidence="2 3">
    <name type="scientific">Gallus gallus</name>
    <name type="common">Chicken</name>
    <dbReference type="NCBI Taxonomy" id="9031"/>
    <lineage>
        <taxon>Eukaryota</taxon>
        <taxon>Metazoa</taxon>
        <taxon>Chordata</taxon>
        <taxon>Craniata</taxon>
        <taxon>Vertebrata</taxon>
        <taxon>Euteleostomi</taxon>
        <taxon>Archelosauria</taxon>
        <taxon>Archosauria</taxon>
        <taxon>Dinosauria</taxon>
        <taxon>Saurischia</taxon>
        <taxon>Theropoda</taxon>
        <taxon>Coelurosauria</taxon>
        <taxon>Aves</taxon>
        <taxon>Neognathae</taxon>
        <taxon>Galloanserae</taxon>
        <taxon>Galliformes</taxon>
        <taxon>Phasianidae</taxon>
        <taxon>Phasianinae</taxon>
        <taxon>Gallus</taxon>
    </lineage>
</organism>
<dbReference type="GO" id="GO:0001819">
    <property type="term" value="P:positive regulation of cytokine production"/>
    <property type="evidence" value="ECO:0007669"/>
    <property type="project" value="Ensembl"/>
</dbReference>
<dbReference type="GO" id="GO:0005829">
    <property type="term" value="C:cytosol"/>
    <property type="evidence" value="ECO:0000318"/>
    <property type="project" value="GO_Central"/>
</dbReference>
<dbReference type="InterPro" id="IPR036423">
    <property type="entry name" value="SOD-like_Cu/Zn_dom_sf"/>
</dbReference>
<dbReference type="GO" id="GO:0050665">
    <property type="term" value="P:hydrogen peroxide biosynthetic process"/>
    <property type="evidence" value="ECO:0007669"/>
    <property type="project" value="Ensembl"/>
</dbReference>